<accession>A0A0E4BXK6</accession>
<evidence type="ECO:0000313" key="2">
    <source>
        <dbReference type="EMBL" id="BAR62513.1"/>
    </source>
</evidence>
<sequence length="32" mass="3356">MRDVSTNQAALTAIGITVVLAVVFSLATFFKA</sequence>
<gene>
    <name evidence="2" type="ORF">NK6_9374</name>
</gene>
<reference evidence="2 3" key="1">
    <citation type="submission" date="2014-11" db="EMBL/GenBank/DDBJ databases">
        <title>Symbiosis island explosion on the genome of extra-slow-growing strains of soybean bradyrhizobia with massive insertion sequences.</title>
        <authorList>
            <person name="Iida T."/>
            <person name="Minamisawa K."/>
        </authorList>
    </citation>
    <scope>NUCLEOTIDE SEQUENCE [LARGE SCALE GENOMIC DNA]</scope>
    <source>
        <strain evidence="2 3">NK6</strain>
    </source>
</reference>
<dbReference type="Proteomes" id="UP000063308">
    <property type="component" value="Chromosome"/>
</dbReference>
<feature type="transmembrane region" description="Helical" evidence="1">
    <location>
        <begin position="9"/>
        <end position="30"/>
    </location>
</feature>
<keyword evidence="1" id="KW-0812">Transmembrane</keyword>
<keyword evidence="1" id="KW-0472">Membrane</keyword>
<dbReference type="EMBL" id="AP014685">
    <property type="protein sequence ID" value="BAR62513.1"/>
    <property type="molecule type" value="Genomic_DNA"/>
</dbReference>
<organism evidence="2 3">
    <name type="scientific">Bradyrhizobium diazoefficiens</name>
    <dbReference type="NCBI Taxonomy" id="1355477"/>
    <lineage>
        <taxon>Bacteria</taxon>
        <taxon>Pseudomonadati</taxon>
        <taxon>Pseudomonadota</taxon>
        <taxon>Alphaproteobacteria</taxon>
        <taxon>Hyphomicrobiales</taxon>
        <taxon>Nitrobacteraceae</taxon>
        <taxon>Bradyrhizobium</taxon>
    </lineage>
</organism>
<keyword evidence="1" id="KW-1133">Transmembrane helix</keyword>
<name>A0A0E4BXK6_9BRAD</name>
<evidence type="ECO:0000313" key="3">
    <source>
        <dbReference type="Proteomes" id="UP000063308"/>
    </source>
</evidence>
<dbReference type="AlphaFoldDB" id="A0A0E4BXK6"/>
<protein>
    <submittedName>
        <fullName evidence="2">Uncharacterized protein</fullName>
    </submittedName>
</protein>
<evidence type="ECO:0000256" key="1">
    <source>
        <dbReference type="SAM" id="Phobius"/>
    </source>
</evidence>
<proteinExistence type="predicted"/>